<keyword evidence="7" id="KW-0690">Ribosome biogenesis</keyword>
<evidence type="ECO:0000313" key="13">
    <source>
        <dbReference type="Proteomes" id="UP000489351"/>
    </source>
</evidence>
<name>A0A432ATH4_CHLPH</name>
<dbReference type="HAMAP" id="MF_00009">
    <property type="entry name" value="Endoribonucl_YbeY"/>
    <property type="match status" value="1"/>
</dbReference>
<dbReference type="Gene3D" id="3.40.390.30">
    <property type="entry name" value="Metalloproteases ('zincins'), catalytic domain"/>
    <property type="match status" value="1"/>
</dbReference>
<dbReference type="AlphaFoldDB" id="A0A432ATH4"/>
<dbReference type="GO" id="GO:0005737">
    <property type="term" value="C:cytoplasm"/>
    <property type="evidence" value="ECO:0007669"/>
    <property type="project" value="UniProtKB-SubCell"/>
</dbReference>
<dbReference type="GO" id="GO:0006364">
    <property type="term" value="P:rRNA processing"/>
    <property type="evidence" value="ECO:0007669"/>
    <property type="project" value="UniProtKB-UniRule"/>
</dbReference>
<accession>A0A432ATH4</accession>
<evidence type="ECO:0000256" key="7">
    <source>
        <dbReference type="HAMAP-Rule" id="MF_00009"/>
    </source>
</evidence>
<keyword evidence="7" id="KW-0963">Cytoplasm</keyword>
<reference evidence="8 12" key="2">
    <citation type="submission" date="2019-07" db="EMBL/GenBank/DDBJ databases">
        <title>Draft genome Sequence of Chlorobium phaeovibrioides sp. strain PhvTcv-s14, from the Phylum Chlorobi.</title>
        <authorList>
            <person name="Babenko V."/>
            <person name="Boldyreva D."/>
            <person name="Kanygina A."/>
            <person name="Selezneva O."/>
            <person name="Akopiyan T."/>
            <person name="Lunina O."/>
        </authorList>
    </citation>
    <scope>NUCLEOTIDE SEQUENCE [LARGE SCALE GENOMIC DNA]</scope>
    <source>
        <strain evidence="8 12">GrTcv12</strain>
    </source>
</reference>
<dbReference type="GO" id="GO:0004521">
    <property type="term" value="F:RNA endonuclease activity"/>
    <property type="evidence" value="ECO:0007669"/>
    <property type="project" value="UniProtKB-UniRule"/>
</dbReference>
<sequence length="148" mass="16941">MTIQLHNTTRRALPEAKLKKAVRLVLSEEGGKAVSIDAIYCGGRMMRRINREFLGHDYDTDTVTFPYSEGLVVEGEFYVSLDEVGRNAVRFKSGFEQELLRVTIHSVLHLLGYDDASPEQRERMRQKEDRYLRIFGAGVSSTEERSQV</sequence>
<keyword evidence="2 7" id="KW-0540">Nuclease</keyword>
<dbReference type="EMBL" id="RXYK01000012">
    <property type="protein sequence ID" value="RTY36824.1"/>
    <property type="molecule type" value="Genomic_DNA"/>
</dbReference>
<keyword evidence="7" id="KW-0698">rRNA processing</keyword>
<comment type="subcellular location">
    <subcellularLocation>
        <location evidence="7">Cytoplasm</location>
    </subcellularLocation>
</comment>
<dbReference type="Pfam" id="PF02130">
    <property type="entry name" value="YbeY"/>
    <property type="match status" value="1"/>
</dbReference>
<feature type="binding site" evidence="7">
    <location>
        <position position="109"/>
    </location>
    <ligand>
        <name>Zn(2+)</name>
        <dbReference type="ChEBI" id="CHEBI:29105"/>
        <note>catalytic</note>
    </ligand>
</feature>
<evidence type="ECO:0000313" key="12">
    <source>
        <dbReference type="Proteomes" id="UP000327458"/>
    </source>
</evidence>
<protein>
    <recommendedName>
        <fullName evidence="7">Endoribonuclease YbeY</fullName>
        <ecNumber evidence="7">3.1.-.-</ecNumber>
    </recommendedName>
</protein>
<comment type="function">
    <text evidence="7">Single strand-specific metallo-endoribonuclease involved in late-stage 70S ribosome quality control and in maturation of the 3' terminus of the 16S rRNA.</text>
</comment>
<keyword evidence="13" id="KW-1185">Reference proteome</keyword>
<keyword evidence="6 7" id="KW-0862">Zinc</keyword>
<reference evidence="9 13" key="3">
    <citation type="submission" date="2019-11" db="EMBL/GenBank/DDBJ databases">
        <title>Green- and brown-colored morphotypes of Chlorobia in the stratified aquatic ecosystems of Kandalaksha Gulf (White Sea): A model for study of the accessory genome evolution.</title>
        <authorList>
            <person name="Grouzdev D.S."/>
        </authorList>
    </citation>
    <scope>NUCLEOTIDE SEQUENCE [LARGE SCALE GENOMIC DNA]</scope>
    <source>
        <strain evidence="9 13">ZM</strain>
    </source>
</reference>
<keyword evidence="3 7" id="KW-0479">Metal-binding</keyword>
<dbReference type="Proteomes" id="UP000489351">
    <property type="component" value="Unassembled WGS sequence"/>
</dbReference>
<gene>
    <name evidence="7 10" type="primary">ybeY</name>
    <name evidence="10" type="ORF">EKD02_07730</name>
    <name evidence="8" type="ORF">FP507_03880</name>
    <name evidence="9" type="ORF">GJ685_06340</name>
</gene>
<dbReference type="PROSITE" id="PS01306">
    <property type="entry name" value="UPF0054"/>
    <property type="match status" value="1"/>
</dbReference>
<dbReference type="RefSeq" id="WP_126342802.1">
    <property type="nucleotide sequence ID" value="NZ_RXYJ01000010.1"/>
</dbReference>
<evidence type="ECO:0000313" key="8">
    <source>
        <dbReference type="EMBL" id="KAA6232328.1"/>
    </source>
</evidence>
<dbReference type="Proteomes" id="UP000279908">
    <property type="component" value="Unassembled WGS sequence"/>
</dbReference>
<evidence type="ECO:0000256" key="2">
    <source>
        <dbReference type="ARBA" id="ARBA00022722"/>
    </source>
</evidence>
<dbReference type="GO" id="GO:0004222">
    <property type="term" value="F:metalloendopeptidase activity"/>
    <property type="evidence" value="ECO:0007669"/>
    <property type="project" value="InterPro"/>
</dbReference>
<evidence type="ECO:0000313" key="11">
    <source>
        <dbReference type="Proteomes" id="UP000279908"/>
    </source>
</evidence>
<dbReference type="EMBL" id="WUBZ01000018">
    <property type="protein sequence ID" value="MWV54684.1"/>
    <property type="molecule type" value="Genomic_DNA"/>
</dbReference>
<dbReference type="EC" id="3.1.-.-" evidence="7"/>
<dbReference type="InterPro" id="IPR023091">
    <property type="entry name" value="MetalPrtase_cat_dom_sf_prd"/>
</dbReference>
<keyword evidence="4 7" id="KW-0255">Endonuclease</keyword>
<evidence type="ECO:0000256" key="1">
    <source>
        <dbReference type="ARBA" id="ARBA00010875"/>
    </source>
</evidence>
<dbReference type="GO" id="GO:0008270">
    <property type="term" value="F:zinc ion binding"/>
    <property type="evidence" value="ECO:0007669"/>
    <property type="project" value="UniProtKB-UniRule"/>
</dbReference>
<feature type="binding site" evidence="7">
    <location>
        <position position="115"/>
    </location>
    <ligand>
        <name>Zn(2+)</name>
        <dbReference type="ChEBI" id="CHEBI:29105"/>
        <note>catalytic</note>
    </ligand>
</feature>
<comment type="similarity">
    <text evidence="1 7">Belongs to the endoribonuclease YbeY family.</text>
</comment>
<comment type="cofactor">
    <cofactor evidence="7">
        <name>Zn(2+)</name>
        <dbReference type="ChEBI" id="CHEBI:29105"/>
    </cofactor>
    <text evidence="7">Binds 1 zinc ion.</text>
</comment>
<evidence type="ECO:0000256" key="5">
    <source>
        <dbReference type="ARBA" id="ARBA00022801"/>
    </source>
</evidence>
<evidence type="ECO:0000256" key="3">
    <source>
        <dbReference type="ARBA" id="ARBA00022723"/>
    </source>
</evidence>
<evidence type="ECO:0000256" key="6">
    <source>
        <dbReference type="ARBA" id="ARBA00022833"/>
    </source>
</evidence>
<evidence type="ECO:0000256" key="4">
    <source>
        <dbReference type="ARBA" id="ARBA00022759"/>
    </source>
</evidence>
<evidence type="ECO:0000313" key="9">
    <source>
        <dbReference type="EMBL" id="MWV54684.1"/>
    </source>
</evidence>
<dbReference type="EMBL" id="VMRG01000001">
    <property type="protein sequence ID" value="KAA6232328.1"/>
    <property type="molecule type" value="Genomic_DNA"/>
</dbReference>
<dbReference type="Proteomes" id="UP000327458">
    <property type="component" value="Unassembled WGS sequence"/>
</dbReference>
<organism evidence="10 11">
    <name type="scientific">Chlorobium phaeovibrioides</name>
    <dbReference type="NCBI Taxonomy" id="1094"/>
    <lineage>
        <taxon>Bacteria</taxon>
        <taxon>Pseudomonadati</taxon>
        <taxon>Chlorobiota</taxon>
        <taxon>Chlorobiia</taxon>
        <taxon>Chlorobiales</taxon>
        <taxon>Chlorobiaceae</taxon>
        <taxon>Chlorobium/Pelodictyon group</taxon>
        <taxon>Chlorobium</taxon>
    </lineage>
</organism>
<dbReference type="InterPro" id="IPR020549">
    <property type="entry name" value="YbeY_CS"/>
</dbReference>
<feature type="binding site" evidence="7">
    <location>
        <position position="105"/>
    </location>
    <ligand>
        <name>Zn(2+)</name>
        <dbReference type="ChEBI" id="CHEBI:29105"/>
        <note>catalytic</note>
    </ligand>
</feature>
<dbReference type="SUPFAM" id="SSF55486">
    <property type="entry name" value="Metalloproteases ('zincins'), catalytic domain"/>
    <property type="match status" value="1"/>
</dbReference>
<proteinExistence type="inferred from homology"/>
<dbReference type="InterPro" id="IPR002036">
    <property type="entry name" value="YbeY"/>
</dbReference>
<dbReference type="NCBIfam" id="TIGR00043">
    <property type="entry name" value="rRNA maturation RNase YbeY"/>
    <property type="match status" value="1"/>
</dbReference>
<reference evidence="10 11" key="1">
    <citation type="submission" date="2018-12" db="EMBL/GenBank/DDBJ databases">
        <authorList>
            <person name="Lunina O.N."/>
            <person name="Grouzdev D.S."/>
            <person name="Gorlenko V.M."/>
            <person name="Savvichev A.S."/>
        </authorList>
    </citation>
    <scope>NUCLEOTIDE SEQUENCE [LARGE SCALE GENOMIC DNA]</scope>
    <source>
        <strain evidence="10 11">BrKhr-17</strain>
    </source>
</reference>
<keyword evidence="5 7" id="KW-0378">Hydrolase</keyword>
<comment type="caution">
    <text evidence="10">The sequence shown here is derived from an EMBL/GenBank/DDBJ whole genome shotgun (WGS) entry which is preliminary data.</text>
</comment>
<evidence type="ECO:0000313" key="10">
    <source>
        <dbReference type="EMBL" id="RTY36824.1"/>
    </source>
</evidence>